<dbReference type="SMART" id="SM00332">
    <property type="entry name" value="PP2Cc"/>
    <property type="match status" value="1"/>
</dbReference>
<dbReference type="InterPro" id="IPR001932">
    <property type="entry name" value="PPM-type_phosphatase-like_dom"/>
</dbReference>
<accession>G7JQM2</accession>
<dbReference type="InterPro" id="IPR015655">
    <property type="entry name" value="PP2C"/>
</dbReference>
<dbReference type="PANTHER" id="PTHR13832:SF833">
    <property type="entry name" value="PROTEIN PHOSPHATASE 2C-LIKE PROTEIN"/>
    <property type="match status" value="1"/>
</dbReference>
<dbReference type="Gramene" id="rna24148">
    <property type="protein sequence ID" value="RHN61660.1"/>
    <property type="gene ID" value="gene24148"/>
</dbReference>
<dbReference type="Pfam" id="PF00481">
    <property type="entry name" value="PP2C"/>
    <property type="match status" value="1"/>
</dbReference>
<reference evidence="5" key="3">
    <citation type="submission" date="2015-04" db="UniProtKB">
        <authorList>
            <consortium name="EnsemblPlants"/>
        </authorList>
    </citation>
    <scope>IDENTIFICATION</scope>
    <source>
        <strain evidence="5">cv. Jemalong A17</strain>
    </source>
</reference>
<evidence type="ECO:0000256" key="1">
    <source>
        <dbReference type="SAM" id="MobiDB-lite"/>
    </source>
</evidence>
<dbReference type="AlphaFoldDB" id="G7JQM2"/>
<sequence length="491" mass="54610">MGNGIGKLCLCSTGAGNTSRRHQNNNPFGNSIFYIRPPDTFSDDDFTTFRSLSGASVSANSSTPPSTVTTITTTEMDSSASFESSTSFTSSPMPLQQHAGSSAGSCSAVWCSPTKKFPRRNLLKKILKRVVSVSKKKKNAIVNVCDVNLQEVDGEKYMDNDDDDDEGGGLFFMGSENLQWAQGRAGEDRLHIVISEKYKWVFVGIYDGFNGPDATDYLLENLFFSVYDQLKEILLELDEKYPNLDSVLFSLSEALRKTEEAFMKSVDEMINNNSVLAMMGSCVLVMLMKGEDVYLMNVGDSRAVLATHHHSLKSLQLTMEHSTLIKEEVCRIRKEHADDPSAISKGRVKGYLNVTRAFGAGFLKQPKQNNAILEAFKVNYIGDSPYITCSPSLHHHRLNPSDKFLILCSDGLHQYFTNEEAVAKVESFITLSPEIDPAQLLIKEALCRAAKKAGMNFHKLLDIPQGERRLYHDDISIVIISFEGKIWRSSI</sequence>
<evidence type="ECO:0000313" key="6">
    <source>
        <dbReference type="Proteomes" id="UP000002051"/>
    </source>
</evidence>
<dbReference type="PaxDb" id="3880-AES89524"/>
<dbReference type="Proteomes" id="UP000002051">
    <property type="component" value="Chromosome 4"/>
</dbReference>
<protein>
    <submittedName>
        <fullName evidence="3">Protein phosphatase 2C-like protein</fullName>
    </submittedName>
</protein>
<reference evidence="4" key="4">
    <citation type="journal article" date="2018" name="Nat. Plants">
        <title>Whole-genome landscape of Medicago truncatula symbiotic genes.</title>
        <authorList>
            <person name="Pecrix Y."/>
            <person name="Gamas P."/>
            <person name="Carrere S."/>
        </authorList>
    </citation>
    <scope>NUCLEOTIDE SEQUENCE</scope>
    <source>
        <tissue evidence="4">Leaves</tissue>
    </source>
</reference>
<keyword evidence="6" id="KW-1185">Reference proteome</keyword>
<dbReference type="KEGG" id="mtr:11442854"/>
<evidence type="ECO:0000313" key="5">
    <source>
        <dbReference type="EnsemblPlants" id="AES89524"/>
    </source>
</evidence>
<name>G7JQM2_MEDTR</name>
<dbReference type="Proteomes" id="UP000265566">
    <property type="component" value="Chromosome 4"/>
</dbReference>
<dbReference type="EMBL" id="CM001220">
    <property type="protein sequence ID" value="AES89524.1"/>
    <property type="molecule type" value="Genomic_DNA"/>
</dbReference>
<dbReference type="EMBL" id="PSQE01000004">
    <property type="protein sequence ID" value="RHN61660.1"/>
    <property type="molecule type" value="Genomic_DNA"/>
</dbReference>
<reference evidence="3 6" key="1">
    <citation type="journal article" date="2011" name="Nature">
        <title>The Medicago genome provides insight into the evolution of rhizobial symbioses.</title>
        <authorList>
            <person name="Young N.D."/>
            <person name="Debelle F."/>
            <person name="Oldroyd G.E."/>
            <person name="Geurts R."/>
            <person name="Cannon S.B."/>
            <person name="Udvardi M.K."/>
            <person name="Benedito V.A."/>
            <person name="Mayer K.F."/>
            <person name="Gouzy J."/>
            <person name="Schoof H."/>
            <person name="Van de Peer Y."/>
            <person name="Proost S."/>
            <person name="Cook D.R."/>
            <person name="Meyers B.C."/>
            <person name="Spannagl M."/>
            <person name="Cheung F."/>
            <person name="De Mita S."/>
            <person name="Krishnakumar V."/>
            <person name="Gundlach H."/>
            <person name="Zhou S."/>
            <person name="Mudge J."/>
            <person name="Bharti A.K."/>
            <person name="Murray J.D."/>
            <person name="Naoumkina M.A."/>
            <person name="Rosen B."/>
            <person name="Silverstein K.A."/>
            <person name="Tang H."/>
            <person name="Rombauts S."/>
            <person name="Zhao P.X."/>
            <person name="Zhou P."/>
            <person name="Barbe V."/>
            <person name="Bardou P."/>
            <person name="Bechner M."/>
            <person name="Bellec A."/>
            <person name="Berger A."/>
            <person name="Berges H."/>
            <person name="Bidwell S."/>
            <person name="Bisseling T."/>
            <person name="Choisne N."/>
            <person name="Couloux A."/>
            <person name="Denny R."/>
            <person name="Deshpande S."/>
            <person name="Dai X."/>
            <person name="Doyle J.J."/>
            <person name="Dudez A.M."/>
            <person name="Farmer A.D."/>
            <person name="Fouteau S."/>
            <person name="Franken C."/>
            <person name="Gibelin C."/>
            <person name="Gish J."/>
            <person name="Goldstein S."/>
            <person name="Gonzalez A.J."/>
            <person name="Green P.J."/>
            <person name="Hallab A."/>
            <person name="Hartog M."/>
            <person name="Hua A."/>
            <person name="Humphray S.J."/>
            <person name="Jeong D.H."/>
            <person name="Jing Y."/>
            <person name="Jocker A."/>
            <person name="Kenton S.M."/>
            <person name="Kim D.J."/>
            <person name="Klee K."/>
            <person name="Lai H."/>
            <person name="Lang C."/>
            <person name="Lin S."/>
            <person name="Macmil S.L."/>
            <person name="Magdelenat G."/>
            <person name="Matthews L."/>
            <person name="McCorrison J."/>
            <person name="Monaghan E.L."/>
            <person name="Mun J.H."/>
            <person name="Najar F.Z."/>
            <person name="Nicholson C."/>
            <person name="Noirot C."/>
            <person name="O'Bleness M."/>
            <person name="Paule C.R."/>
            <person name="Poulain J."/>
            <person name="Prion F."/>
            <person name="Qin B."/>
            <person name="Qu C."/>
            <person name="Retzel E.F."/>
            <person name="Riddle C."/>
            <person name="Sallet E."/>
            <person name="Samain S."/>
            <person name="Samson N."/>
            <person name="Sanders I."/>
            <person name="Saurat O."/>
            <person name="Scarpelli C."/>
            <person name="Schiex T."/>
            <person name="Segurens B."/>
            <person name="Severin A.J."/>
            <person name="Sherrier D.J."/>
            <person name="Shi R."/>
            <person name="Sims S."/>
            <person name="Singer S.R."/>
            <person name="Sinharoy S."/>
            <person name="Sterck L."/>
            <person name="Viollet A."/>
            <person name="Wang B.B."/>
            <person name="Wang K."/>
            <person name="Wang M."/>
            <person name="Wang X."/>
            <person name="Warfsmann J."/>
            <person name="Weissenbach J."/>
            <person name="White D.D."/>
            <person name="White J.D."/>
            <person name="Wiley G.B."/>
            <person name="Wincker P."/>
            <person name="Xing Y."/>
            <person name="Yang L."/>
            <person name="Yao Z."/>
            <person name="Ying F."/>
            <person name="Zhai J."/>
            <person name="Zhou L."/>
            <person name="Zuber A."/>
            <person name="Denarie J."/>
            <person name="Dixon R.A."/>
            <person name="May G.D."/>
            <person name="Schwartz D.C."/>
            <person name="Rogers J."/>
            <person name="Quetier F."/>
            <person name="Town C.D."/>
            <person name="Roe B.A."/>
        </authorList>
    </citation>
    <scope>NUCLEOTIDE SEQUENCE [LARGE SCALE GENOMIC DNA]</scope>
    <source>
        <strain evidence="3">A17</strain>
        <strain evidence="5 6">cv. Jemalong A17</strain>
    </source>
</reference>
<feature type="region of interest" description="Disordered" evidence="1">
    <location>
        <begin position="76"/>
        <end position="99"/>
    </location>
</feature>
<dbReference type="CDD" id="cd00143">
    <property type="entry name" value="PP2Cc"/>
    <property type="match status" value="1"/>
</dbReference>
<dbReference type="GO" id="GO:0007165">
    <property type="term" value="P:signal transduction"/>
    <property type="evidence" value="ECO:0000318"/>
    <property type="project" value="GO_Central"/>
</dbReference>
<reference evidence="3 6" key="2">
    <citation type="journal article" date="2014" name="BMC Genomics">
        <title>An improved genome release (version Mt4.0) for the model legume Medicago truncatula.</title>
        <authorList>
            <person name="Tang H."/>
            <person name="Krishnakumar V."/>
            <person name="Bidwell S."/>
            <person name="Rosen B."/>
            <person name="Chan A."/>
            <person name="Zhou S."/>
            <person name="Gentzbittel L."/>
            <person name="Childs K.L."/>
            <person name="Yandell M."/>
            <person name="Gundlach H."/>
            <person name="Mayer K.F."/>
            <person name="Schwartz D.C."/>
            <person name="Town C.D."/>
        </authorList>
    </citation>
    <scope>GENOME REANNOTATION</scope>
    <source>
        <strain evidence="5 6">cv. Jemalong A17</strain>
    </source>
</reference>
<evidence type="ECO:0000313" key="3">
    <source>
        <dbReference type="EMBL" id="AES89524.1"/>
    </source>
</evidence>
<dbReference type="PANTHER" id="PTHR13832">
    <property type="entry name" value="PROTEIN PHOSPHATASE 2C"/>
    <property type="match status" value="1"/>
</dbReference>
<organism evidence="3 6">
    <name type="scientific">Medicago truncatula</name>
    <name type="common">Barrel medic</name>
    <name type="synonym">Medicago tribuloides</name>
    <dbReference type="NCBI Taxonomy" id="3880"/>
    <lineage>
        <taxon>Eukaryota</taxon>
        <taxon>Viridiplantae</taxon>
        <taxon>Streptophyta</taxon>
        <taxon>Embryophyta</taxon>
        <taxon>Tracheophyta</taxon>
        <taxon>Spermatophyta</taxon>
        <taxon>Magnoliopsida</taxon>
        <taxon>eudicotyledons</taxon>
        <taxon>Gunneridae</taxon>
        <taxon>Pentapetalae</taxon>
        <taxon>rosids</taxon>
        <taxon>fabids</taxon>
        <taxon>Fabales</taxon>
        <taxon>Fabaceae</taxon>
        <taxon>Papilionoideae</taxon>
        <taxon>50 kb inversion clade</taxon>
        <taxon>NPAAA clade</taxon>
        <taxon>Hologalegina</taxon>
        <taxon>IRL clade</taxon>
        <taxon>Trifolieae</taxon>
        <taxon>Medicago</taxon>
    </lineage>
</organism>
<dbReference type="HOGENOM" id="CLU_013173_12_1_1"/>
<dbReference type="SUPFAM" id="SSF81606">
    <property type="entry name" value="PP2C-like"/>
    <property type="match status" value="1"/>
</dbReference>
<gene>
    <name evidence="5" type="primary">11442854</name>
    <name evidence="3" type="ordered locus">MTR_4g076560</name>
    <name evidence="4" type="ORF">MtrunA17_Chr4g0039061</name>
</gene>
<dbReference type="Gene3D" id="3.60.40.10">
    <property type="entry name" value="PPM-type phosphatase domain"/>
    <property type="match status" value="1"/>
</dbReference>
<keyword evidence="4" id="KW-0378">Hydrolase</keyword>
<feature type="domain" description="PPM-type phosphatase" evidence="2">
    <location>
        <begin position="172"/>
        <end position="482"/>
    </location>
</feature>
<evidence type="ECO:0000313" key="4">
    <source>
        <dbReference type="EMBL" id="RHN61660.1"/>
    </source>
</evidence>
<dbReference type="EnsemblPlants" id="AES89524">
    <property type="protein sequence ID" value="AES89524"/>
    <property type="gene ID" value="MTR_4g076560"/>
</dbReference>
<dbReference type="OMA" id="AGMAFHE"/>
<dbReference type="OrthoDB" id="420076at2759"/>
<dbReference type="PROSITE" id="PS51746">
    <property type="entry name" value="PPM_2"/>
    <property type="match status" value="1"/>
</dbReference>
<dbReference type="InterPro" id="IPR036457">
    <property type="entry name" value="PPM-type-like_dom_sf"/>
</dbReference>
<dbReference type="eggNOG" id="KOG0700">
    <property type="taxonomic scope" value="Eukaryota"/>
</dbReference>
<proteinExistence type="predicted"/>
<evidence type="ECO:0000259" key="2">
    <source>
        <dbReference type="PROSITE" id="PS51746"/>
    </source>
</evidence>
<feature type="compositionally biased region" description="Low complexity" evidence="1">
    <location>
        <begin position="76"/>
        <end position="91"/>
    </location>
</feature>
<dbReference type="STRING" id="3880.G7JQM2"/>
<dbReference type="GO" id="GO:0004722">
    <property type="term" value="F:protein serine/threonine phosphatase activity"/>
    <property type="evidence" value="ECO:0000318"/>
    <property type="project" value="GO_Central"/>
</dbReference>